<dbReference type="Proteomes" id="UP001596549">
    <property type="component" value="Unassembled WGS sequence"/>
</dbReference>
<accession>A0ABW2NLL0</accession>
<comment type="caution">
    <text evidence="1">The sequence shown here is derived from an EMBL/GenBank/DDBJ whole genome shotgun (WGS) entry which is preliminary data.</text>
</comment>
<dbReference type="EMBL" id="JBHTCP010000004">
    <property type="protein sequence ID" value="MFC7370692.1"/>
    <property type="molecule type" value="Genomic_DNA"/>
</dbReference>
<protein>
    <submittedName>
        <fullName evidence="1">DNA alkylation repair protein</fullName>
    </submittedName>
</protein>
<name>A0ABW2NLL0_9BACL</name>
<keyword evidence="2" id="KW-1185">Reference proteome</keyword>
<reference evidence="2" key="1">
    <citation type="journal article" date="2019" name="Int. J. Syst. Evol. Microbiol.">
        <title>The Global Catalogue of Microorganisms (GCM) 10K type strain sequencing project: providing services to taxonomists for standard genome sequencing and annotation.</title>
        <authorList>
            <consortium name="The Broad Institute Genomics Platform"/>
            <consortium name="The Broad Institute Genome Sequencing Center for Infectious Disease"/>
            <person name="Wu L."/>
            <person name="Ma J."/>
        </authorList>
    </citation>
    <scope>NUCLEOTIDE SEQUENCE [LARGE SCALE GENOMIC DNA]</scope>
    <source>
        <strain evidence="2">NBRC 106396</strain>
    </source>
</reference>
<evidence type="ECO:0000313" key="2">
    <source>
        <dbReference type="Proteomes" id="UP001596549"/>
    </source>
</evidence>
<dbReference type="RefSeq" id="WP_379746464.1">
    <property type="nucleotide sequence ID" value="NZ_JBHTCP010000004.1"/>
</dbReference>
<organism evidence="1 2">
    <name type="scientific">Fictibacillus iocasae</name>
    <dbReference type="NCBI Taxonomy" id="2715437"/>
    <lineage>
        <taxon>Bacteria</taxon>
        <taxon>Bacillati</taxon>
        <taxon>Bacillota</taxon>
        <taxon>Bacilli</taxon>
        <taxon>Bacillales</taxon>
        <taxon>Fictibacillaceae</taxon>
        <taxon>Fictibacillus</taxon>
    </lineage>
</organism>
<gene>
    <name evidence="1" type="ORF">ACFQPF_03275</name>
</gene>
<proteinExistence type="predicted"/>
<sequence length="83" mass="9364">MSHPYLCPNCKTNRTRFNILEQQPVSVKLDPATGGLVHQYSEEERLDPFHLPYNGSSRLVQCAACGVTGEEEMFIKRAQSKPL</sequence>
<evidence type="ECO:0000313" key="1">
    <source>
        <dbReference type="EMBL" id="MFC7370692.1"/>
    </source>
</evidence>